<evidence type="ECO:0008006" key="3">
    <source>
        <dbReference type="Google" id="ProtNLM"/>
    </source>
</evidence>
<name>A0AAD4XYM6_9MAGN</name>
<dbReference type="PANTHER" id="PTHR24281">
    <property type="entry name" value="STEROID 21-HYDROXYLASE-RELATED"/>
    <property type="match status" value="1"/>
</dbReference>
<comment type="caution">
    <text evidence="1">The sequence shown here is derived from an EMBL/GenBank/DDBJ whole genome shotgun (WGS) entry which is preliminary data.</text>
</comment>
<dbReference type="InterPro" id="IPR036396">
    <property type="entry name" value="Cyt_P450_sf"/>
</dbReference>
<dbReference type="Pfam" id="PF00067">
    <property type="entry name" value="p450"/>
    <property type="match status" value="1"/>
</dbReference>
<dbReference type="InterPro" id="IPR001128">
    <property type="entry name" value="Cyt_P450"/>
</dbReference>
<dbReference type="Proteomes" id="UP001202328">
    <property type="component" value="Unassembled WGS sequence"/>
</dbReference>
<gene>
    <name evidence="1" type="ORF">MKW98_002959</name>
</gene>
<keyword evidence="2" id="KW-1185">Reference proteome</keyword>
<dbReference type="AlphaFoldDB" id="A0AAD4XYM6"/>
<protein>
    <recommendedName>
        <fullName evidence="3">Cytochrome P450</fullName>
    </recommendedName>
</protein>
<sequence length="271" mass="30548">MTEMNTEILCIRLGSINVISVTSPELACEFFKTQDVVFASRPITMGTEYMTRGFLTCGRIAPGEQWKKMRRVLTSELTSPAALNWLLRRRNEESNNLVIAEMINQPDVLQKAVKEIDMVVGKDRLVQESDIPKLNYVKACAKEAFPLTSFGVPHMSNSDAIVGGYFIPKHSHVIVSRYGLGRNPRVMNEPLKFKPERHFKTHEDGSGTTVDLAEPELKYMSFGIGRRGCPLMSIMLLARLLQAFDWIPPDGQSMIDLCLRNVGCTRRDRPA</sequence>
<dbReference type="GO" id="GO:0016705">
    <property type="term" value="F:oxidoreductase activity, acting on paired donors, with incorporation or reduction of molecular oxygen"/>
    <property type="evidence" value="ECO:0007669"/>
    <property type="project" value="InterPro"/>
</dbReference>
<dbReference type="SUPFAM" id="SSF48264">
    <property type="entry name" value="Cytochrome P450"/>
    <property type="match status" value="2"/>
</dbReference>
<proteinExistence type="predicted"/>
<reference evidence="1" key="1">
    <citation type="submission" date="2022-04" db="EMBL/GenBank/DDBJ databases">
        <title>A functionally conserved STORR gene fusion in Papaver species that diverged 16.8 million years ago.</title>
        <authorList>
            <person name="Catania T."/>
        </authorList>
    </citation>
    <scope>NUCLEOTIDE SEQUENCE</scope>
    <source>
        <strain evidence="1">S-188037</strain>
    </source>
</reference>
<dbReference type="GO" id="GO:0005506">
    <property type="term" value="F:iron ion binding"/>
    <property type="evidence" value="ECO:0007669"/>
    <property type="project" value="InterPro"/>
</dbReference>
<accession>A0AAD4XYM6</accession>
<dbReference type="EMBL" id="JAJJMB010000931">
    <property type="protein sequence ID" value="KAI3960460.1"/>
    <property type="molecule type" value="Genomic_DNA"/>
</dbReference>
<organism evidence="1 2">
    <name type="scientific">Papaver atlanticum</name>
    <dbReference type="NCBI Taxonomy" id="357466"/>
    <lineage>
        <taxon>Eukaryota</taxon>
        <taxon>Viridiplantae</taxon>
        <taxon>Streptophyta</taxon>
        <taxon>Embryophyta</taxon>
        <taxon>Tracheophyta</taxon>
        <taxon>Spermatophyta</taxon>
        <taxon>Magnoliopsida</taxon>
        <taxon>Ranunculales</taxon>
        <taxon>Papaveraceae</taxon>
        <taxon>Papaveroideae</taxon>
        <taxon>Papaver</taxon>
    </lineage>
</organism>
<dbReference type="GO" id="GO:0020037">
    <property type="term" value="F:heme binding"/>
    <property type="evidence" value="ECO:0007669"/>
    <property type="project" value="InterPro"/>
</dbReference>
<dbReference type="Gene3D" id="1.10.630.10">
    <property type="entry name" value="Cytochrome P450"/>
    <property type="match status" value="2"/>
</dbReference>
<dbReference type="GO" id="GO:0004497">
    <property type="term" value="F:monooxygenase activity"/>
    <property type="evidence" value="ECO:0007669"/>
    <property type="project" value="InterPro"/>
</dbReference>
<evidence type="ECO:0000313" key="1">
    <source>
        <dbReference type="EMBL" id="KAI3960460.1"/>
    </source>
</evidence>
<dbReference type="GO" id="GO:0033075">
    <property type="term" value="P:isoquinoline alkaloid biosynthetic process"/>
    <property type="evidence" value="ECO:0007669"/>
    <property type="project" value="UniProtKB-ARBA"/>
</dbReference>
<evidence type="ECO:0000313" key="2">
    <source>
        <dbReference type="Proteomes" id="UP001202328"/>
    </source>
</evidence>